<evidence type="ECO:0000313" key="3">
    <source>
        <dbReference type="Proteomes" id="UP000253891"/>
    </source>
</evidence>
<dbReference type="Proteomes" id="UP000253891">
    <property type="component" value="Unassembled WGS sequence"/>
</dbReference>
<keyword evidence="1" id="KW-1133">Transmembrane helix</keyword>
<gene>
    <name evidence="2" type="ORF">FFIC_080060</name>
</gene>
<dbReference type="OrthoDB" id="2249491at2"/>
<dbReference type="STRING" id="157463.GCA_001047075_00082"/>
<accession>A0A0K8MF45</accession>
<organism evidence="2 3">
    <name type="scientific">Fructobacillus ficulneus</name>
    <dbReference type="NCBI Taxonomy" id="157463"/>
    <lineage>
        <taxon>Bacteria</taxon>
        <taxon>Bacillati</taxon>
        <taxon>Bacillota</taxon>
        <taxon>Bacilli</taxon>
        <taxon>Lactobacillales</taxon>
        <taxon>Lactobacillaceae</taxon>
        <taxon>Fructobacillus</taxon>
    </lineage>
</organism>
<evidence type="ECO:0000256" key="1">
    <source>
        <dbReference type="SAM" id="Phobius"/>
    </source>
</evidence>
<name>A0A0K8MF45_9LACO</name>
<dbReference type="InterPro" id="IPR032083">
    <property type="entry name" value="DUF4811"/>
</dbReference>
<dbReference type="RefSeq" id="WP_061992589.1">
    <property type="nucleotide sequence ID" value="NZ_DF967985.1"/>
</dbReference>
<keyword evidence="3" id="KW-1185">Reference proteome</keyword>
<evidence type="ECO:0008006" key="4">
    <source>
        <dbReference type="Google" id="ProtNLM"/>
    </source>
</evidence>
<dbReference type="EMBL" id="DF967985">
    <property type="protein sequence ID" value="GAO99161.1"/>
    <property type="molecule type" value="Genomic_DNA"/>
</dbReference>
<feature type="transmembrane region" description="Helical" evidence="1">
    <location>
        <begin position="23"/>
        <end position="46"/>
    </location>
</feature>
<protein>
    <recommendedName>
        <fullName evidence="4">DUF4811 domain-containing protein</fullName>
    </recommendedName>
</protein>
<proteinExistence type="predicted"/>
<dbReference type="AlphaFoldDB" id="A0A0K8MF45"/>
<keyword evidence="1" id="KW-0812">Transmembrane</keyword>
<dbReference type="Pfam" id="PF16069">
    <property type="entry name" value="DUF4811"/>
    <property type="match status" value="1"/>
</dbReference>
<evidence type="ECO:0000313" key="2">
    <source>
        <dbReference type="EMBL" id="GAO99161.1"/>
    </source>
</evidence>
<reference evidence="2 3" key="1">
    <citation type="journal article" date="2015" name="BMC Genomics">
        <title>Comparative genomics of Fructobacillus spp. and Leuconostoc spp. reveals niche-specific evolution of Fructobacillus spp.</title>
        <authorList>
            <person name="Endo A."/>
            <person name="Tanizawa Y."/>
            <person name="Tanaka N."/>
            <person name="Maeno S."/>
            <person name="Kumar H."/>
            <person name="Shiwa Y."/>
            <person name="Okada S."/>
            <person name="Yoshikawa H."/>
            <person name="Dicks L."/>
            <person name="Nakagawa J."/>
            <person name="Arita M."/>
        </authorList>
    </citation>
    <scope>NUCLEOTIDE SEQUENCE [LARGE SCALE GENOMIC DNA]</scope>
    <source>
        <strain evidence="2 3">JCM 12225</strain>
    </source>
</reference>
<sequence length="225" mass="24967">MVIFTLFIFTVLAFVSLMMIHNLTLRTVAVVVSAAIAVSSIVLIIVNMHDHYGMKVQTKTTKTQIYSVQGQNTYGILSYQPVGTSGKEKVYIYRATDKSTKATIAKPDLKTTTSLQNIDGNVAYKVTTNKTYVYRNSFFKFLFGIADNNHELKSSHVTYQVPPTWIALSSQDGERLKTLVAGLSTQSDFIQQVQQEKEQATTDPDGAAKATVDYYKNLLATTPSK</sequence>
<keyword evidence="1" id="KW-0472">Membrane</keyword>